<evidence type="ECO:0000313" key="2">
    <source>
        <dbReference type="Proteomes" id="UP001392437"/>
    </source>
</evidence>
<protein>
    <submittedName>
        <fullName evidence="1">Uncharacterized protein</fullName>
    </submittedName>
</protein>
<name>A0AAW0RAL4_9PEZI</name>
<keyword evidence="2" id="KW-1185">Reference proteome</keyword>
<comment type="caution">
    <text evidence="1">The sequence shown here is derived from an EMBL/GenBank/DDBJ whole genome shotgun (WGS) entry which is preliminary data.</text>
</comment>
<dbReference type="EMBL" id="JAQQWP010000002">
    <property type="protein sequence ID" value="KAK8130788.1"/>
    <property type="molecule type" value="Genomic_DNA"/>
</dbReference>
<proteinExistence type="predicted"/>
<reference evidence="1 2" key="1">
    <citation type="submission" date="2023-01" db="EMBL/GenBank/DDBJ databases">
        <title>Analysis of 21 Apiospora genomes using comparative genomics revels a genus with tremendous synthesis potential of carbohydrate active enzymes and secondary metabolites.</title>
        <authorList>
            <person name="Sorensen T."/>
        </authorList>
    </citation>
    <scope>NUCLEOTIDE SEQUENCE [LARGE SCALE GENOMIC DNA]</scope>
    <source>
        <strain evidence="1 2">CBS 117206</strain>
    </source>
</reference>
<gene>
    <name evidence="1" type="ORF">PG999_003168</name>
</gene>
<accession>A0AAW0RAL4</accession>
<dbReference type="Proteomes" id="UP001392437">
    <property type="component" value="Unassembled WGS sequence"/>
</dbReference>
<dbReference type="AlphaFoldDB" id="A0AAW0RAL4"/>
<evidence type="ECO:0000313" key="1">
    <source>
        <dbReference type="EMBL" id="KAK8130788.1"/>
    </source>
</evidence>
<organism evidence="1 2">
    <name type="scientific">Apiospora kogelbergensis</name>
    <dbReference type="NCBI Taxonomy" id="1337665"/>
    <lineage>
        <taxon>Eukaryota</taxon>
        <taxon>Fungi</taxon>
        <taxon>Dikarya</taxon>
        <taxon>Ascomycota</taxon>
        <taxon>Pezizomycotina</taxon>
        <taxon>Sordariomycetes</taxon>
        <taxon>Xylariomycetidae</taxon>
        <taxon>Amphisphaeriales</taxon>
        <taxon>Apiosporaceae</taxon>
        <taxon>Apiospora</taxon>
    </lineage>
</organism>
<sequence length="79" mass="8416">MPVVVDANVTQPLHMALQDTAKFGSVSMSNLLHCVPGSTAHKLRLFRAMGAVLDRDGVLTGYTVLSEQYAASSLSRLAV</sequence>